<sequence length="120" mass="13257">MSKPVPGPRPQRAAARERPEKWHRPPMRIESNECISCDACIAACPPSLGAVFRRDGGLVIFPELCSGCGLCTGPTCPVDCIQEDPDWSPTSQDLWPLALGPADPYTDPETRLTLDRVRRW</sequence>
<feature type="domain" description="4Fe-4S ferredoxin-type" evidence="6">
    <location>
        <begin position="25"/>
        <end position="54"/>
    </location>
</feature>
<evidence type="ECO:0000256" key="2">
    <source>
        <dbReference type="ARBA" id="ARBA00022723"/>
    </source>
</evidence>
<dbReference type="Pfam" id="PF14697">
    <property type="entry name" value="Fer4_21"/>
    <property type="match status" value="1"/>
</dbReference>
<dbReference type="EMBL" id="JAZBJO010000023">
    <property type="protein sequence ID" value="MEE4596110.1"/>
    <property type="molecule type" value="Genomic_DNA"/>
</dbReference>
<dbReference type="PANTHER" id="PTHR43687">
    <property type="entry name" value="ADENYLYLSULFATE REDUCTASE, BETA SUBUNIT"/>
    <property type="match status" value="1"/>
</dbReference>
<feature type="region of interest" description="Disordered" evidence="5">
    <location>
        <begin position="1"/>
        <end position="23"/>
    </location>
</feature>
<name>A0ABU7Q4C1_9ACTN</name>
<dbReference type="PANTHER" id="PTHR43687:SF1">
    <property type="entry name" value="FERREDOXIN III"/>
    <property type="match status" value="1"/>
</dbReference>
<accession>A0ABU7Q4C1</accession>
<dbReference type="Gene3D" id="3.30.70.20">
    <property type="match status" value="1"/>
</dbReference>
<dbReference type="SUPFAM" id="SSF54862">
    <property type="entry name" value="4Fe-4S ferredoxins"/>
    <property type="match status" value="1"/>
</dbReference>
<evidence type="ECO:0000256" key="1">
    <source>
        <dbReference type="ARBA" id="ARBA00022485"/>
    </source>
</evidence>
<dbReference type="Proteomes" id="UP001354709">
    <property type="component" value="Unassembled WGS sequence"/>
</dbReference>
<evidence type="ECO:0000256" key="5">
    <source>
        <dbReference type="SAM" id="MobiDB-lite"/>
    </source>
</evidence>
<keyword evidence="1" id="KW-0004">4Fe-4S</keyword>
<dbReference type="PROSITE" id="PS51379">
    <property type="entry name" value="4FE4S_FER_2"/>
    <property type="match status" value="2"/>
</dbReference>
<dbReference type="InterPro" id="IPR017896">
    <property type="entry name" value="4Fe4S_Fe-S-bd"/>
</dbReference>
<proteinExistence type="predicted"/>
<keyword evidence="4" id="KW-0411">Iron-sulfur</keyword>
<gene>
    <name evidence="7" type="ORF">V2J94_30165</name>
</gene>
<dbReference type="RefSeq" id="WP_330812626.1">
    <property type="nucleotide sequence ID" value="NZ_JAZBJO010000023.1"/>
</dbReference>
<keyword evidence="2" id="KW-0479">Metal-binding</keyword>
<feature type="compositionally biased region" description="Basic and acidic residues" evidence="5">
    <location>
        <begin position="14"/>
        <end position="23"/>
    </location>
</feature>
<organism evidence="7 8">
    <name type="scientific">Streptomyces asiaticus subsp. ignotus</name>
    <dbReference type="NCBI Taxonomy" id="3098222"/>
    <lineage>
        <taxon>Bacteria</taxon>
        <taxon>Bacillati</taxon>
        <taxon>Actinomycetota</taxon>
        <taxon>Actinomycetes</taxon>
        <taxon>Kitasatosporales</taxon>
        <taxon>Streptomycetaceae</taxon>
        <taxon>Streptomyces</taxon>
        <taxon>Streptomyces violaceusniger group</taxon>
    </lineage>
</organism>
<evidence type="ECO:0000256" key="3">
    <source>
        <dbReference type="ARBA" id="ARBA00023004"/>
    </source>
</evidence>
<reference evidence="7 8" key="1">
    <citation type="submission" date="2023-11" db="EMBL/GenBank/DDBJ databases">
        <title>30 novel species of actinomycetes from the DSMZ collection.</title>
        <authorList>
            <person name="Nouioui I."/>
        </authorList>
    </citation>
    <scope>NUCLEOTIDE SEQUENCE [LARGE SCALE GENOMIC DNA]</scope>
    <source>
        <strain evidence="7 8">DSM 41524</strain>
    </source>
</reference>
<keyword evidence="3" id="KW-0408">Iron</keyword>
<evidence type="ECO:0000313" key="8">
    <source>
        <dbReference type="Proteomes" id="UP001354709"/>
    </source>
</evidence>
<evidence type="ECO:0000256" key="4">
    <source>
        <dbReference type="ARBA" id="ARBA00023014"/>
    </source>
</evidence>
<keyword evidence="8" id="KW-1185">Reference proteome</keyword>
<evidence type="ECO:0000313" key="7">
    <source>
        <dbReference type="EMBL" id="MEE4596110.1"/>
    </source>
</evidence>
<comment type="caution">
    <text evidence="7">The sequence shown here is derived from an EMBL/GenBank/DDBJ whole genome shotgun (WGS) entry which is preliminary data.</text>
</comment>
<protein>
    <submittedName>
        <fullName evidence="7">4Fe-4S dicluster-binding protein</fullName>
    </submittedName>
</protein>
<feature type="domain" description="4Fe-4S ferredoxin-type" evidence="6">
    <location>
        <begin position="56"/>
        <end position="86"/>
    </location>
</feature>
<dbReference type="InterPro" id="IPR017900">
    <property type="entry name" value="4Fe4S_Fe_S_CS"/>
</dbReference>
<dbReference type="PROSITE" id="PS00198">
    <property type="entry name" value="4FE4S_FER_1"/>
    <property type="match status" value="1"/>
</dbReference>
<dbReference type="InterPro" id="IPR050572">
    <property type="entry name" value="Fe-S_Ferredoxin"/>
</dbReference>
<evidence type="ECO:0000259" key="6">
    <source>
        <dbReference type="PROSITE" id="PS51379"/>
    </source>
</evidence>